<dbReference type="SUPFAM" id="SSF88946">
    <property type="entry name" value="Sigma2 domain of RNA polymerase sigma factors"/>
    <property type="match status" value="1"/>
</dbReference>
<dbReference type="PANTHER" id="PTHR43133:SF8">
    <property type="entry name" value="RNA POLYMERASE SIGMA FACTOR HI_1459-RELATED"/>
    <property type="match status" value="1"/>
</dbReference>
<dbReference type="InterPro" id="IPR013324">
    <property type="entry name" value="RNA_pol_sigma_r3/r4-like"/>
</dbReference>
<comment type="caution">
    <text evidence="8">The sequence shown here is derived from an EMBL/GenBank/DDBJ whole genome shotgun (WGS) entry which is preliminary data.</text>
</comment>
<keyword evidence="4" id="KW-0238">DNA-binding</keyword>
<dbReference type="SUPFAM" id="SSF88659">
    <property type="entry name" value="Sigma3 and sigma4 domains of RNA polymerase sigma factors"/>
    <property type="match status" value="1"/>
</dbReference>
<keyword evidence="2" id="KW-0805">Transcription regulation</keyword>
<dbReference type="EMBL" id="JADKGY010000001">
    <property type="protein sequence ID" value="MBK9981456.1"/>
    <property type="molecule type" value="Genomic_DNA"/>
</dbReference>
<dbReference type="Pfam" id="PF04542">
    <property type="entry name" value="Sigma70_r2"/>
    <property type="match status" value="1"/>
</dbReference>
<accession>A0A9D7ST00</accession>
<dbReference type="InterPro" id="IPR036388">
    <property type="entry name" value="WH-like_DNA-bd_sf"/>
</dbReference>
<evidence type="ECO:0000256" key="3">
    <source>
        <dbReference type="ARBA" id="ARBA00023082"/>
    </source>
</evidence>
<dbReference type="Pfam" id="PF08281">
    <property type="entry name" value="Sigma70_r4_2"/>
    <property type="match status" value="1"/>
</dbReference>
<dbReference type="Gene3D" id="1.10.1740.10">
    <property type="match status" value="1"/>
</dbReference>
<dbReference type="InterPro" id="IPR007627">
    <property type="entry name" value="RNA_pol_sigma70_r2"/>
</dbReference>
<proteinExistence type="inferred from homology"/>
<dbReference type="NCBIfam" id="TIGR02937">
    <property type="entry name" value="sigma70-ECF"/>
    <property type="match status" value="1"/>
</dbReference>
<dbReference type="GO" id="GO:0006352">
    <property type="term" value="P:DNA-templated transcription initiation"/>
    <property type="evidence" value="ECO:0007669"/>
    <property type="project" value="InterPro"/>
</dbReference>
<organism evidence="8 9">
    <name type="scientific">Candidatus Opimibacter skivensis</name>
    <dbReference type="NCBI Taxonomy" id="2982028"/>
    <lineage>
        <taxon>Bacteria</taxon>
        <taxon>Pseudomonadati</taxon>
        <taxon>Bacteroidota</taxon>
        <taxon>Saprospiria</taxon>
        <taxon>Saprospirales</taxon>
        <taxon>Saprospiraceae</taxon>
        <taxon>Candidatus Opimibacter</taxon>
    </lineage>
</organism>
<evidence type="ECO:0000259" key="7">
    <source>
        <dbReference type="Pfam" id="PF08281"/>
    </source>
</evidence>
<dbReference type="InterPro" id="IPR014284">
    <property type="entry name" value="RNA_pol_sigma-70_dom"/>
</dbReference>
<keyword evidence="5" id="KW-0804">Transcription</keyword>
<dbReference type="GO" id="GO:0003677">
    <property type="term" value="F:DNA binding"/>
    <property type="evidence" value="ECO:0007669"/>
    <property type="project" value="UniProtKB-KW"/>
</dbReference>
<evidence type="ECO:0000259" key="6">
    <source>
        <dbReference type="Pfam" id="PF04542"/>
    </source>
</evidence>
<dbReference type="Proteomes" id="UP000808337">
    <property type="component" value="Unassembled WGS sequence"/>
</dbReference>
<protein>
    <submittedName>
        <fullName evidence="8">Sigma-70 family RNA polymerase sigma factor</fullName>
    </submittedName>
</protein>
<evidence type="ECO:0000313" key="8">
    <source>
        <dbReference type="EMBL" id="MBK9981456.1"/>
    </source>
</evidence>
<evidence type="ECO:0000256" key="1">
    <source>
        <dbReference type="ARBA" id="ARBA00010641"/>
    </source>
</evidence>
<evidence type="ECO:0000313" key="9">
    <source>
        <dbReference type="Proteomes" id="UP000808337"/>
    </source>
</evidence>
<evidence type="ECO:0000256" key="2">
    <source>
        <dbReference type="ARBA" id="ARBA00023015"/>
    </source>
</evidence>
<dbReference type="GO" id="GO:0016987">
    <property type="term" value="F:sigma factor activity"/>
    <property type="evidence" value="ECO:0007669"/>
    <property type="project" value="UniProtKB-KW"/>
</dbReference>
<dbReference type="CDD" id="cd06171">
    <property type="entry name" value="Sigma70_r4"/>
    <property type="match status" value="1"/>
</dbReference>
<dbReference type="InterPro" id="IPR013249">
    <property type="entry name" value="RNA_pol_sigma70_r4_t2"/>
</dbReference>
<dbReference type="InterPro" id="IPR039425">
    <property type="entry name" value="RNA_pol_sigma-70-like"/>
</dbReference>
<reference evidence="8 9" key="1">
    <citation type="submission" date="2020-10" db="EMBL/GenBank/DDBJ databases">
        <title>Connecting structure to function with the recovery of over 1000 high-quality activated sludge metagenome-assembled genomes encoding full-length rRNA genes using long-read sequencing.</title>
        <authorList>
            <person name="Singleton C.M."/>
            <person name="Petriglieri F."/>
            <person name="Kristensen J.M."/>
            <person name="Kirkegaard R.H."/>
            <person name="Michaelsen T.Y."/>
            <person name="Andersen M.H."/>
            <person name="Karst S.M."/>
            <person name="Dueholm M.S."/>
            <person name="Nielsen P.H."/>
            <person name="Albertsen M."/>
        </authorList>
    </citation>
    <scope>NUCLEOTIDE SEQUENCE [LARGE SCALE GENOMIC DNA]</scope>
    <source>
        <strain evidence="8">Ribe_18-Q3-R11-54_MAXAC.273</strain>
    </source>
</reference>
<evidence type="ECO:0000256" key="4">
    <source>
        <dbReference type="ARBA" id="ARBA00023125"/>
    </source>
</evidence>
<evidence type="ECO:0000256" key="5">
    <source>
        <dbReference type="ARBA" id="ARBA00023163"/>
    </source>
</evidence>
<name>A0A9D7ST00_9BACT</name>
<dbReference type="InterPro" id="IPR013325">
    <property type="entry name" value="RNA_pol_sigma_r2"/>
</dbReference>
<feature type="domain" description="RNA polymerase sigma-70 region 2" evidence="6">
    <location>
        <begin position="3"/>
        <end position="61"/>
    </location>
</feature>
<dbReference type="PANTHER" id="PTHR43133">
    <property type="entry name" value="RNA POLYMERASE ECF-TYPE SIGMA FACTO"/>
    <property type="match status" value="1"/>
</dbReference>
<dbReference type="AlphaFoldDB" id="A0A9D7ST00"/>
<sequence length="160" mass="18945">MKDKLYRYALRFVKDGESAEDVVQDVMYKLWQKRQEVDTIENLEAWMMVLTRNRALDILRKVKDNQVNIDEAYSVSDQAPIPDKIMETADLMTQLNACLDQLPEKQRTVFHLREIEQMTYEEICTMTGFNLDDVKVSLFRSRKHIQRMLSKINTFGLYQA</sequence>
<comment type="similarity">
    <text evidence="1">Belongs to the sigma-70 factor family. ECF subfamily.</text>
</comment>
<dbReference type="Gene3D" id="1.10.10.10">
    <property type="entry name" value="Winged helix-like DNA-binding domain superfamily/Winged helix DNA-binding domain"/>
    <property type="match status" value="1"/>
</dbReference>
<keyword evidence="3" id="KW-0731">Sigma factor</keyword>
<gene>
    <name evidence="8" type="ORF">IPP15_03350</name>
</gene>
<feature type="domain" description="RNA polymerase sigma factor 70 region 4 type 2" evidence="7">
    <location>
        <begin position="94"/>
        <end position="145"/>
    </location>
</feature>